<evidence type="ECO:0000313" key="1">
    <source>
        <dbReference type="EMBL" id="GGG70286.1"/>
    </source>
</evidence>
<organism evidence="1 2">
    <name type="scientific">Kocuria dechangensis</name>
    <dbReference type="NCBI Taxonomy" id="1176249"/>
    <lineage>
        <taxon>Bacteria</taxon>
        <taxon>Bacillati</taxon>
        <taxon>Actinomycetota</taxon>
        <taxon>Actinomycetes</taxon>
        <taxon>Micrococcales</taxon>
        <taxon>Micrococcaceae</taxon>
        <taxon>Kocuria</taxon>
    </lineage>
</organism>
<keyword evidence="2" id="KW-1185">Reference proteome</keyword>
<name>A0A917H7V0_9MICC</name>
<dbReference type="RefSeq" id="WP_188540139.1">
    <property type="nucleotide sequence ID" value="NZ_BMEQ01000038.1"/>
</dbReference>
<proteinExistence type="predicted"/>
<accession>A0A917H7V0</accession>
<dbReference type="EMBL" id="BMEQ01000038">
    <property type="protein sequence ID" value="GGG70286.1"/>
    <property type="molecule type" value="Genomic_DNA"/>
</dbReference>
<evidence type="ECO:0000313" key="2">
    <source>
        <dbReference type="Proteomes" id="UP000638848"/>
    </source>
</evidence>
<reference evidence="1" key="1">
    <citation type="journal article" date="2014" name="Int. J. Syst. Evol. Microbiol.">
        <title>Complete genome sequence of Corynebacterium casei LMG S-19264T (=DSM 44701T), isolated from a smear-ripened cheese.</title>
        <authorList>
            <consortium name="US DOE Joint Genome Institute (JGI-PGF)"/>
            <person name="Walter F."/>
            <person name="Albersmeier A."/>
            <person name="Kalinowski J."/>
            <person name="Ruckert C."/>
        </authorList>
    </citation>
    <scope>NUCLEOTIDE SEQUENCE</scope>
    <source>
        <strain evidence="1">CGMCC 1.12187</strain>
    </source>
</reference>
<dbReference type="AlphaFoldDB" id="A0A917H7V0"/>
<reference evidence="1" key="2">
    <citation type="submission" date="2020-09" db="EMBL/GenBank/DDBJ databases">
        <authorList>
            <person name="Sun Q."/>
            <person name="Zhou Y."/>
        </authorList>
    </citation>
    <scope>NUCLEOTIDE SEQUENCE</scope>
    <source>
        <strain evidence="1">CGMCC 1.12187</strain>
    </source>
</reference>
<comment type="caution">
    <text evidence="1">The sequence shown here is derived from an EMBL/GenBank/DDBJ whole genome shotgun (WGS) entry which is preliminary data.</text>
</comment>
<dbReference type="Proteomes" id="UP000638848">
    <property type="component" value="Unassembled WGS sequence"/>
</dbReference>
<sequence>MSTDNTTGTKQDVNTLSRCHRCGKKYRGRGEWNVEMRRGVPKWILCPDCQSPEENAEAAINEAMLHYGRDSFGRCLAMPKGVTL</sequence>
<protein>
    <submittedName>
        <fullName evidence="1">Uncharacterized protein</fullName>
    </submittedName>
</protein>
<gene>
    <name evidence="1" type="ORF">GCM10011374_38530</name>
</gene>